<feature type="signal peptide" evidence="2">
    <location>
        <begin position="1"/>
        <end position="19"/>
    </location>
</feature>
<feature type="region of interest" description="Disordered" evidence="1">
    <location>
        <begin position="302"/>
        <end position="352"/>
    </location>
</feature>
<feature type="compositionally biased region" description="Pro residues" evidence="1">
    <location>
        <begin position="229"/>
        <end position="250"/>
    </location>
</feature>
<feature type="region of interest" description="Disordered" evidence="1">
    <location>
        <begin position="195"/>
        <end position="274"/>
    </location>
</feature>
<evidence type="ECO:0000256" key="1">
    <source>
        <dbReference type="SAM" id="MobiDB-lite"/>
    </source>
</evidence>
<protein>
    <recommendedName>
        <fullName evidence="5">Extracellular protein</fullName>
    </recommendedName>
</protein>
<dbReference type="Proteomes" id="UP000237441">
    <property type="component" value="Unassembled WGS sequence"/>
</dbReference>
<keyword evidence="2" id="KW-0732">Signal</keyword>
<dbReference type="PANTHER" id="PTHR36182:SF1">
    <property type="entry name" value="PROTEIN, PUTATIVE (AFU_ORTHOLOGUE AFUA_6G10930)-RELATED"/>
    <property type="match status" value="1"/>
</dbReference>
<proteinExistence type="predicted"/>
<evidence type="ECO:0000313" key="3">
    <source>
        <dbReference type="EMBL" id="PQK16446.1"/>
    </source>
</evidence>
<evidence type="ECO:0000313" key="4">
    <source>
        <dbReference type="Proteomes" id="UP000237441"/>
    </source>
</evidence>
<name>A0A2S7YJU6_BEABA</name>
<accession>A0A2S7YJU6</accession>
<feature type="compositionally biased region" description="Pro residues" evidence="1">
    <location>
        <begin position="307"/>
        <end position="333"/>
    </location>
</feature>
<feature type="compositionally biased region" description="Low complexity" evidence="1">
    <location>
        <begin position="251"/>
        <end position="261"/>
    </location>
</feature>
<sequence length="407" mass="40840">MQIVASLAAVLGMAAFAQAHMALTYPPPMRSPKNKHTTDIDYDLTSPLNADGSNFPCKGTLNLVGTPQGAAVDDWAAGSSQTLSIDGSAWHSGGSCQASLSYDKGKTWTVIHSWLGSCPTGPSASSYDFKVPSDAPAGEAIFAWSWFNEVGNREMYMNCAVVNIKGNKSKKRRGIPMSQRPAMFVANVGNGCGTTEGVDLELPDPGEDVTRKDSKFGPPVGNCATGNPAPGPAPGPAPEKPSSSPGPAPEKPSSSPAAANPTKVPTPTQPGGIFVTVSDASTARPSASSTSIATPTTIQISISTPAGAPPAGTPPAAAPPAGTPPAGTPPAAAPPATTSSAPTAAPTSGGNGGAFPAGAACDDLGSWNCIGGKEFQRCSSGNRWSVAQQLAAGTSCKPGVAKVISFV</sequence>
<evidence type="ECO:0008006" key="5">
    <source>
        <dbReference type="Google" id="ProtNLM"/>
    </source>
</evidence>
<gene>
    <name evidence="3" type="ORF">BB8028_0006g07660</name>
</gene>
<dbReference type="OrthoDB" id="2342176at2759"/>
<dbReference type="EMBL" id="JRHA01000006">
    <property type="protein sequence ID" value="PQK16446.1"/>
    <property type="molecule type" value="Genomic_DNA"/>
</dbReference>
<dbReference type="Gene3D" id="2.70.50.70">
    <property type="match status" value="1"/>
</dbReference>
<dbReference type="AlphaFoldDB" id="A0A2S7YJU6"/>
<feature type="compositionally biased region" description="Low complexity" evidence="1">
    <location>
        <begin position="334"/>
        <end position="348"/>
    </location>
</feature>
<comment type="caution">
    <text evidence="3">The sequence shown here is derived from an EMBL/GenBank/DDBJ whole genome shotgun (WGS) entry which is preliminary data.</text>
</comment>
<evidence type="ECO:0000256" key="2">
    <source>
        <dbReference type="SAM" id="SignalP"/>
    </source>
</evidence>
<feature type="chain" id="PRO_5015585101" description="Extracellular protein" evidence="2">
    <location>
        <begin position="20"/>
        <end position="407"/>
    </location>
</feature>
<reference evidence="3 4" key="1">
    <citation type="submission" date="2016-07" db="EMBL/GenBank/DDBJ databases">
        <title>Comparative genomics of the entomopathogenic fungus Beauveria bassiana.</title>
        <authorList>
            <person name="Valero Jimenez C.A."/>
            <person name="Zwaan B.J."/>
            <person name="Van Kan J.A."/>
            <person name="Takken W."/>
            <person name="Debets A.J."/>
            <person name="Schoustra S.E."/>
            <person name="Koenraadt C.J."/>
        </authorList>
    </citation>
    <scope>NUCLEOTIDE SEQUENCE [LARGE SCALE GENOMIC DNA]</scope>
    <source>
        <strain evidence="3 4">ARSEF 8028</strain>
    </source>
</reference>
<organism evidence="3 4">
    <name type="scientific">Beauveria bassiana</name>
    <name type="common">White muscardine disease fungus</name>
    <name type="synonym">Tritirachium shiotae</name>
    <dbReference type="NCBI Taxonomy" id="176275"/>
    <lineage>
        <taxon>Eukaryota</taxon>
        <taxon>Fungi</taxon>
        <taxon>Dikarya</taxon>
        <taxon>Ascomycota</taxon>
        <taxon>Pezizomycotina</taxon>
        <taxon>Sordariomycetes</taxon>
        <taxon>Hypocreomycetidae</taxon>
        <taxon>Hypocreales</taxon>
        <taxon>Cordycipitaceae</taxon>
        <taxon>Beauveria</taxon>
    </lineage>
</organism>
<dbReference type="PANTHER" id="PTHR36182">
    <property type="entry name" value="PROTEIN, PUTATIVE (AFU_ORTHOLOGUE AFUA_6G10930)-RELATED"/>
    <property type="match status" value="1"/>
</dbReference>
<feature type="compositionally biased region" description="Acidic residues" evidence="1">
    <location>
        <begin position="198"/>
        <end position="207"/>
    </location>
</feature>